<dbReference type="Pfam" id="PF22763">
    <property type="entry name" value="NrS1-1_pol-like_HBD"/>
    <property type="match status" value="1"/>
</dbReference>
<evidence type="ECO:0000313" key="2">
    <source>
        <dbReference type="EMBL" id="CAA9257115.1"/>
    </source>
</evidence>
<name>A0A6J4IRA0_9CHLR</name>
<dbReference type="AlphaFoldDB" id="A0A6J4IRA0"/>
<evidence type="ECO:0000259" key="1">
    <source>
        <dbReference type="Pfam" id="PF22763"/>
    </source>
</evidence>
<sequence length="571" mass="64328">MIDLDKCRDPDTGEVEAWALEIVRRLDSLTFVSPTGTGLHIWVKGTLPVDGFNKRGQGIEGYSSAHYMTFTGEVYYGKTIEERQEELGELYRKLHPRNETSGTIDTAPDVRHNLSNPELLDVGRRMEVTGETFITLYFLGYSGSDPSAADAHLMRMLAFLTGKDPERMEQLFSESALGQRDKWKNRPDYRERTIQHAIKRTRKVYDPEYASGESKARRGLRERMAYALFVHPWAQIAGDAKSAATDYFGYRVVLREAWKANKEEIDLSVRDYQMGAGLGSYKTAYASLARLEHEHGLVEKVKDGNAKDAATYRIREVSIRDHTLIDTGGQELSLTLCLSKCDPLLTPEGFYLLDTHLIRHPTPVLPERDRNGRKIANADDAPARSVGKVAAWVFDTVYAHHLLTGSPVPVSYLAKRTGTDKKNLKRRHLKDLLGCGLLEETDGGVTVPDKVGCRLRELLLATGAIKKDRRTRERIERQRRLHKVSSLHRQGQDPETIAAETGLTVEQVAVVLRPPDHAPTLEEMRETRKPSGEVCELERHAPEWDTFVPTDELQPPISLSDHSIARRTGVA</sequence>
<reference evidence="2" key="1">
    <citation type="submission" date="2020-02" db="EMBL/GenBank/DDBJ databases">
        <authorList>
            <person name="Meier V. D."/>
        </authorList>
    </citation>
    <scope>NUCLEOTIDE SEQUENCE</scope>
    <source>
        <strain evidence="2">AVDCRST_MAG93</strain>
    </source>
</reference>
<dbReference type="EMBL" id="CADCTR010000688">
    <property type="protein sequence ID" value="CAA9257115.1"/>
    <property type="molecule type" value="Genomic_DNA"/>
</dbReference>
<gene>
    <name evidence="2" type="ORF">AVDCRST_MAG93-2021</name>
</gene>
<dbReference type="InterPro" id="IPR054468">
    <property type="entry name" value="NrSPol-like_HBD"/>
</dbReference>
<protein>
    <recommendedName>
        <fullName evidence="1">NrS-1 polymerase-like HBD domain-containing protein</fullName>
    </recommendedName>
</protein>
<feature type="domain" description="NrS-1 polymerase-like HBD" evidence="1">
    <location>
        <begin position="147"/>
        <end position="207"/>
    </location>
</feature>
<accession>A0A6J4IRA0</accession>
<proteinExistence type="predicted"/>
<organism evidence="2">
    <name type="scientific">uncultured Chloroflexia bacterium</name>
    <dbReference type="NCBI Taxonomy" id="1672391"/>
    <lineage>
        <taxon>Bacteria</taxon>
        <taxon>Bacillati</taxon>
        <taxon>Chloroflexota</taxon>
        <taxon>Chloroflexia</taxon>
        <taxon>environmental samples</taxon>
    </lineage>
</organism>